<sequence>MKNIFLTITLALGLGAMSAQVAIDREDVRGSAILDFPIDDENTKGGILLPRLLNTVNVANAAAGSLAYNQAKKQVEYYNGSEWVRLSHPYNGFAAYTNPGNLTELDAEGVAITTGFTIGGMETPDSVLSLNASDKAMVLPNVADVTQLPSPQAGTIVYDIKSQSLAIYNGQVWSFWN</sequence>
<evidence type="ECO:0000313" key="3">
    <source>
        <dbReference type="Proteomes" id="UP001152599"/>
    </source>
</evidence>
<keyword evidence="3" id="KW-1185">Reference proteome</keyword>
<feature type="chain" id="PRO_5040976648" evidence="1">
    <location>
        <begin position="22"/>
        <end position="177"/>
    </location>
</feature>
<keyword evidence="1" id="KW-0732">Signal</keyword>
<reference evidence="2" key="1">
    <citation type="submission" date="2022-07" db="EMBL/GenBank/DDBJ databases">
        <title>Description and genome-wide analysis of Profundicola chukchiensis gen. nov., sp. nov., marine bacteria isolated from bottom sediments of the Chukchi Sea.</title>
        <authorList>
            <person name="Romanenko L."/>
            <person name="Otstavnykh N."/>
            <person name="Kurilenko V."/>
            <person name="Eremeev V."/>
            <person name="Velansky P."/>
            <person name="Mikhailov V."/>
            <person name="Isaeva M."/>
        </authorList>
    </citation>
    <scope>NUCLEOTIDE SEQUENCE</scope>
    <source>
        <strain evidence="2">KMM 9713</strain>
    </source>
</reference>
<name>A0A9X4RXJ8_9FLAO</name>
<dbReference type="Proteomes" id="UP001152599">
    <property type="component" value="Unassembled WGS sequence"/>
</dbReference>
<feature type="signal peptide" evidence="1">
    <location>
        <begin position="1"/>
        <end position="21"/>
    </location>
</feature>
<evidence type="ECO:0000313" key="2">
    <source>
        <dbReference type="EMBL" id="MDG4947052.1"/>
    </source>
</evidence>
<dbReference type="RefSeq" id="WP_304421307.1">
    <property type="nucleotide sequence ID" value="NZ_JANCMU010000010.1"/>
</dbReference>
<dbReference type="AlphaFoldDB" id="A0A9X4RXJ8"/>
<protein>
    <submittedName>
        <fullName evidence="2">Uncharacterized protein</fullName>
    </submittedName>
</protein>
<organism evidence="2 3">
    <name type="scientific">Profundicola chukchiensis</name>
    <dbReference type="NCBI Taxonomy" id="2961959"/>
    <lineage>
        <taxon>Bacteria</taxon>
        <taxon>Pseudomonadati</taxon>
        <taxon>Bacteroidota</taxon>
        <taxon>Flavobacteriia</taxon>
        <taxon>Flavobacteriales</taxon>
        <taxon>Weeksellaceae</taxon>
        <taxon>Profundicola</taxon>
    </lineage>
</organism>
<comment type="caution">
    <text evidence="2">The sequence shown here is derived from an EMBL/GenBank/DDBJ whole genome shotgun (WGS) entry which is preliminary data.</text>
</comment>
<dbReference type="EMBL" id="JANCMU010000010">
    <property type="protein sequence ID" value="MDG4947052.1"/>
    <property type="molecule type" value="Genomic_DNA"/>
</dbReference>
<gene>
    <name evidence="2" type="ORF">NMK71_11575</name>
</gene>
<proteinExistence type="predicted"/>
<accession>A0A9X4RXJ8</accession>
<evidence type="ECO:0000256" key="1">
    <source>
        <dbReference type="SAM" id="SignalP"/>
    </source>
</evidence>